<keyword evidence="2" id="KW-1185">Reference proteome</keyword>
<gene>
    <name evidence="1" type="ORF">E2C01_024618</name>
</gene>
<evidence type="ECO:0000313" key="2">
    <source>
        <dbReference type="Proteomes" id="UP000324222"/>
    </source>
</evidence>
<dbReference type="AlphaFoldDB" id="A0A5B7EB28"/>
<dbReference type="EMBL" id="VSRR010002414">
    <property type="protein sequence ID" value="MPC31332.1"/>
    <property type="molecule type" value="Genomic_DNA"/>
</dbReference>
<proteinExistence type="predicted"/>
<accession>A0A5B7EB28</accession>
<name>A0A5B7EB28_PORTR</name>
<organism evidence="1 2">
    <name type="scientific">Portunus trituberculatus</name>
    <name type="common">Swimming crab</name>
    <name type="synonym">Neptunus trituberculatus</name>
    <dbReference type="NCBI Taxonomy" id="210409"/>
    <lineage>
        <taxon>Eukaryota</taxon>
        <taxon>Metazoa</taxon>
        <taxon>Ecdysozoa</taxon>
        <taxon>Arthropoda</taxon>
        <taxon>Crustacea</taxon>
        <taxon>Multicrustacea</taxon>
        <taxon>Malacostraca</taxon>
        <taxon>Eumalacostraca</taxon>
        <taxon>Eucarida</taxon>
        <taxon>Decapoda</taxon>
        <taxon>Pleocyemata</taxon>
        <taxon>Brachyura</taxon>
        <taxon>Eubrachyura</taxon>
        <taxon>Portunoidea</taxon>
        <taxon>Portunidae</taxon>
        <taxon>Portuninae</taxon>
        <taxon>Portunus</taxon>
    </lineage>
</organism>
<dbReference type="Proteomes" id="UP000324222">
    <property type="component" value="Unassembled WGS sequence"/>
</dbReference>
<reference evidence="1 2" key="1">
    <citation type="submission" date="2019-05" db="EMBL/GenBank/DDBJ databases">
        <title>Another draft genome of Portunus trituberculatus and its Hox gene families provides insights of decapod evolution.</title>
        <authorList>
            <person name="Jeong J.-H."/>
            <person name="Song I."/>
            <person name="Kim S."/>
            <person name="Choi T."/>
            <person name="Kim D."/>
            <person name="Ryu S."/>
            <person name="Kim W."/>
        </authorList>
    </citation>
    <scope>NUCLEOTIDE SEQUENCE [LARGE SCALE GENOMIC DNA]</scope>
    <source>
        <tissue evidence="1">Muscle</tissue>
    </source>
</reference>
<comment type="caution">
    <text evidence="1">The sequence shown here is derived from an EMBL/GenBank/DDBJ whole genome shotgun (WGS) entry which is preliminary data.</text>
</comment>
<evidence type="ECO:0000313" key="1">
    <source>
        <dbReference type="EMBL" id="MPC31332.1"/>
    </source>
</evidence>
<sequence>MEGGQQGKTSGITPCCSIKPNPFDIFSTSGREKISILKDSKPQHQLWQLSSFFTDHPKAGSCAGRLGAISCLAPPSMEGLQTLPRTFALSCQRLLPSREG</sequence>
<protein>
    <submittedName>
        <fullName evidence="1">Uncharacterized protein</fullName>
    </submittedName>
</protein>